<evidence type="ECO:0000313" key="11">
    <source>
        <dbReference type="EMBL" id="TKC12626.1"/>
    </source>
</evidence>
<keyword evidence="11" id="KW-0808">Transferase</keyword>
<dbReference type="NCBIfam" id="TIGR00150">
    <property type="entry name" value="T6A_YjeE"/>
    <property type="match status" value="1"/>
</dbReference>
<evidence type="ECO:0000313" key="12">
    <source>
        <dbReference type="Proteomes" id="UP000309488"/>
    </source>
</evidence>
<evidence type="ECO:0000256" key="7">
    <source>
        <dbReference type="ARBA" id="ARBA00022741"/>
    </source>
</evidence>
<keyword evidence="6" id="KW-0479">Metal-binding</keyword>
<dbReference type="PANTHER" id="PTHR33540">
    <property type="entry name" value="TRNA THREONYLCARBAMOYLADENOSINE BIOSYNTHESIS PROTEIN TSAE"/>
    <property type="match status" value="1"/>
</dbReference>
<dbReference type="Gene3D" id="3.40.50.300">
    <property type="entry name" value="P-loop containing nucleotide triphosphate hydrolases"/>
    <property type="match status" value="1"/>
</dbReference>
<keyword evidence="7" id="KW-0547">Nucleotide-binding</keyword>
<dbReference type="Proteomes" id="UP000309488">
    <property type="component" value="Unassembled WGS sequence"/>
</dbReference>
<evidence type="ECO:0000256" key="9">
    <source>
        <dbReference type="ARBA" id="ARBA00022842"/>
    </source>
</evidence>
<dbReference type="AlphaFoldDB" id="A0A4U1CVD1"/>
<dbReference type="EMBL" id="SWBR01000001">
    <property type="protein sequence ID" value="TKC12626.1"/>
    <property type="molecule type" value="Genomic_DNA"/>
</dbReference>
<reference evidence="11 12" key="1">
    <citation type="submission" date="2019-04" db="EMBL/GenBank/DDBJ databases">
        <title>Pedobacter sp. RP-3-22 sp. nov., isolated from Arctic soil.</title>
        <authorList>
            <person name="Dahal R.H."/>
            <person name="Kim D.-U."/>
        </authorList>
    </citation>
    <scope>NUCLEOTIDE SEQUENCE [LARGE SCALE GENOMIC DNA]</scope>
    <source>
        <strain evidence="11 12">RP-3-22</strain>
    </source>
</reference>
<dbReference type="GO" id="GO:0005524">
    <property type="term" value="F:ATP binding"/>
    <property type="evidence" value="ECO:0007669"/>
    <property type="project" value="UniProtKB-KW"/>
</dbReference>
<dbReference type="SUPFAM" id="SSF52540">
    <property type="entry name" value="P-loop containing nucleoside triphosphate hydrolases"/>
    <property type="match status" value="1"/>
</dbReference>
<dbReference type="RefSeq" id="WP_136838751.1">
    <property type="nucleotide sequence ID" value="NZ_SWBR01000001.1"/>
</dbReference>
<protein>
    <recommendedName>
        <fullName evidence="3">tRNA threonylcarbamoyladenosine biosynthesis protein TsaE</fullName>
    </recommendedName>
    <alternativeName>
        <fullName evidence="10">t(6)A37 threonylcarbamoyladenosine biosynthesis protein TsaE</fullName>
    </alternativeName>
</protein>
<evidence type="ECO:0000256" key="10">
    <source>
        <dbReference type="ARBA" id="ARBA00032441"/>
    </source>
</evidence>
<keyword evidence="4" id="KW-0963">Cytoplasm</keyword>
<keyword evidence="5" id="KW-0819">tRNA processing</keyword>
<gene>
    <name evidence="11" type="primary">tsaE</name>
    <name evidence="11" type="ORF">FA048_03130</name>
</gene>
<keyword evidence="12" id="KW-1185">Reference proteome</keyword>
<organism evidence="11 12">
    <name type="scientific">Pedobacter polaris</name>
    <dbReference type="NCBI Taxonomy" id="2571273"/>
    <lineage>
        <taxon>Bacteria</taxon>
        <taxon>Pseudomonadati</taxon>
        <taxon>Bacteroidota</taxon>
        <taxon>Sphingobacteriia</taxon>
        <taxon>Sphingobacteriales</taxon>
        <taxon>Sphingobacteriaceae</taxon>
        <taxon>Pedobacter</taxon>
    </lineage>
</organism>
<evidence type="ECO:0000256" key="8">
    <source>
        <dbReference type="ARBA" id="ARBA00022840"/>
    </source>
</evidence>
<dbReference type="GO" id="GO:0002949">
    <property type="term" value="P:tRNA threonylcarbamoyladenosine modification"/>
    <property type="evidence" value="ECO:0007669"/>
    <property type="project" value="InterPro"/>
</dbReference>
<comment type="subcellular location">
    <subcellularLocation>
        <location evidence="1">Cytoplasm</location>
    </subcellularLocation>
</comment>
<keyword evidence="9" id="KW-0460">Magnesium</keyword>
<accession>A0A4U1CVD1</accession>
<dbReference type="GO" id="GO:0005737">
    <property type="term" value="C:cytoplasm"/>
    <property type="evidence" value="ECO:0007669"/>
    <property type="project" value="UniProtKB-SubCell"/>
</dbReference>
<comment type="caution">
    <text evidence="11">The sequence shown here is derived from an EMBL/GenBank/DDBJ whole genome shotgun (WGS) entry which is preliminary data.</text>
</comment>
<evidence type="ECO:0000256" key="3">
    <source>
        <dbReference type="ARBA" id="ARBA00019010"/>
    </source>
</evidence>
<evidence type="ECO:0000256" key="6">
    <source>
        <dbReference type="ARBA" id="ARBA00022723"/>
    </source>
</evidence>
<dbReference type="GO" id="GO:0016740">
    <property type="term" value="F:transferase activity"/>
    <property type="evidence" value="ECO:0007669"/>
    <property type="project" value="UniProtKB-KW"/>
</dbReference>
<proteinExistence type="inferred from homology"/>
<evidence type="ECO:0000256" key="2">
    <source>
        <dbReference type="ARBA" id="ARBA00007599"/>
    </source>
</evidence>
<keyword evidence="8" id="KW-0067">ATP-binding</keyword>
<evidence type="ECO:0000256" key="5">
    <source>
        <dbReference type="ARBA" id="ARBA00022694"/>
    </source>
</evidence>
<evidence type="ECO:0000256" key="1">
    <source>
        <dbReference type="ARBA" id="ARBA00004496"/>
    </source>
</evidence>
<name>A0A4U1CVD1_9SPHI</name>
<comment type="similarity">
    <text evidence="2">Belongs to the TsaE family.</text>
</comment>
<dbReference type="InterPro" id="IPR027417">
    <property type="entry name" value="P-loop_NTPase"/>
</dbReference>
<evidence type="ECO:0000256" key="4">
    <source>
        <dbReference type="ARBA" id="ARBA00022490"/>
    </source>
</evidence>
<dbReference type="PANTHER" id="PTHR33540:SF2">
    <property type="entry name" value="TRNA THREONYLCARBAMOYLADENOSINE BIOSYNTHESIS PROTEIN TSAE"/>
    <property type="match status" value="1"/>
</dbReference>
<sequence length="141" mass="16360">MKSISINSTAELPNVAQELFAFANGNKFFIFEGEMAAGKTTFIKAFCKVLGVEDVVSSPTFSIVNEYESKTGLVYHFDFYRLKNLQEAYDIGYEEYFYSSEYCLVEWPTKVEELLPEKYIKVEIEITSDEQRRFSFIRVDS</sequence>
<dbReference type="InterPro" id="IPR003442">
    <property type="entry name" value="T6A_TsaE"/>
</dbReference>
<dbReference type="GO" id="GO:0046872">
    <property type="term" value="F:metal ion binding"/>
    <property type="evidence" value="ECO:0007669"/>
    <property type="project" value="UniProtKB-KW"/>
</dbReference>
<dbReference type="Pfam" id="PF02367">
    <property type="entry name" value="TsaE"/>
    <property type="match status" value="1"/>
</dbReference>
<dbReference type="OrthoDB" id="9815896at2"/>